<dbReference type="EMBL" id="CP001826">
    <property type="protein sequence ID" value="ACZ42891.1"/>
    <property type="molecule type" value="Genomic_DNA"/>
</dbReference>
<dbReference type="Pfam" id="PF03747">
    <property type="entry name" value="ADP_ribosyl_GH"/>
    <property type="match status" value="1"/>
</dbReference>
<dbReference type="InterPro" id="IPR005502">
    <property type="entry name" value="Ribosyl_crysJ1"/>
</dbReference>
<keyword evidence="3" id="KW-1185">Reference proteome</keyword>
<dbReference type="AlphaFoldDB" id="D1CGM0"/>
<dbReference type="SUPFAM" id="SSF101478">
    <property type="entry name" value="ADP-ribosylglycohydrolase"/>
    <property type="match status" value="1"/>
</dbReference>
<dbReference type="STRING" id="525904.Tter_1987"/>
<protein>
    <submittedName>
        <fullName evidence="2">ADP-ribosylation/Crystallin J1</fullName>
    </submittedName>
</protein>
<keyword evidence="1" id="KW-0460">Magnesium</keyword>
<organism evidence="2 3">
    <name type="scientific">Thermobaculum terrenum (strain ATCC BAA-798 / CCMEE 7001 / YNP1)</name>
    <dbReference type="NCBI Taxonomy" id="525904"/>
    <lineage>
        <taxon>Bacteria</taxon>
        <taxon>Bacillati</taxon>
        <taxon>Chloroflexota</taxon>
        <taxon>Chloroflexia</taxon>
        <taxon>Candidatus Thermobaculales</taxon>
        <taxon>Candidatus Thermobaculaceae</taxon>
        <taxon>Thermobaculum</taxon>
    </lineage>
</organism>
<dbReference type="RefSeq" id="WP_012875922.1">
    <property type="nucleotide sequence ID" value="NC_013526.1"/>
</dbReference>
<comment type="cofactor">
    <cofactor evidence="1">
        <name>Mg(2+)</name>
        <dbReference type="ChEBI" id="CHEBI:18420"/>
    </cofactor>
    <text evidence="1">Binds 2 magnesium ions per subunit.</text>
</comment>
<dbReference type="KEGG" id="ttr:Tter_1987"/>
<evidence type="ECO:0000313" key="2">
    <source>
        <dbReference type="EMBL" id="ACZ42891.1"/>
    </source>
</evidence>
<feature type="binding site" evidence="1">
    <location>
        <position position="390"/>
    </location>
    <ligand>
        <name>Mg(2+)</name>
        <dbReference type="ChEBI" id="CHEBI:18420"/>
        <label>1</label>
    </ligand>
</feature>
<sequence>MLPTKVVAERIRQAIEARALQGYVVDGLMARWEEVRSSPEELMRLQDTLRMLPLQPEWPYQEPSGLDEIRAERAPVQLSNLYLSEEEIADRIHGGWLGRIVGCILGKPLEVGYGQDEIRAYLEGADAYPLDDYVPSSSRTGQILRRDCVPSMRGFVQYAQEDDDLNYMCLALKLLERHGLKFTTLDVGLNWLESIPFMWTWGPEHSVYLNLATAVGEHYPEEIDLEQVTSHLNPGEELIGAQIRADVYGYICPGNPELAAALAWKDAYLTHRKNGLYGAMWVAATLASTFVAKDVEEAMRMGLAQIPRRSRFFEALEQTLAWAKLDGGWEETGRRISSCFGKYGFAGAINNACIVAAALMYGWGNGGEPASTIFERTITIAVQLGQDTDSNGATAGSIIGTMLGAHQLPQKWTVPLHDTLHTCVVGFGKENIKSLAHRTYELSRLTRWQSP</sequence>
<feature type="binding site" evidence="1">
    <location>
        <position position="387"/>
    </location>
    <ligand>
        <name>Mg(2+)</name>
        <dbReference type="ChEBI" id="CHEBI:18420"/>
        <label>1</label>
    </ligand>
</feature>
<dbReference type="Proteomes" id="UP000000323">
    <property type="component" value="Chromosome 2"/>
</dbReference>
<proteinExistence type="predicted"/>
<evidence type="ECO:0000313" key="3">
    <source>
        <dbReference type="Proteomes" id="UP000000323"/>
    </source>
</evidence>
<dbReference type="InterPro" id="IPR036705">
    <property type="entry name" value="Ribosyl_crysJ1_sf"/>
</dbReference>
<keyword evidence="1" id="KW-0479">Metal-binding</keyword>
<feature type="binding site" evidence="1">
    <location>
        <position position="389"/>
    </location>
    <ligand>
        <name>Mg(2+)</name>
        <dbReference type="ChEBI" id="CHEBI:18420"/>
        <label>1</label>
    </ligand>
</feature>
<dbReference type="GO" id="GO:0046872">
    <property type="term" value="F:metal ion binding"/>
    <property type="evidence" value="ECO:0007669"/>
    <property type="project" value="UniProtKB-KW"/>
</dbReference>
<dbReference type="eggNOG" id="COG1397">
    <property type="taxonomic scope" value="Bacteria"/>
</dbReference>
<dbReference type="Gene3D" id="1.10.4080.10">
    <property type="entry name" value="ADP-ribosylation/Crystallin J1"/>
    <property type="match status" value="1"/>
</dbReference>
<reference evidence="3" key="1">
    <citation type="journal article" date="2010" name="Stand. Genomic Sci.">
        <title>Complete genome sequence of 'Thermobaculum terrenum' type strain (YNP1).</title>
        <authorList>
            <person name="Kiss H."/>
            <person name="Cleland D."/>
            <person name="Lapidus A."/>
            <person name="Lucas S."/>
            <person name="Glavina Del Rio T."/>
            <person name="Nolan M."/>
            <person name="Tice H."/>
            <person name="Han C."/>
            <person name="Goodwin L."/>
            <person name="Pitluck S."/>
            <person name="Liolios K."/>
            <person name="Ivanova N."/>
            <person name="Mavromatis K."/>
            <person name="Ovchinnikova G."/>
            <person name="Pati A."/>
            <person name="Chen A."/>
            <person name="Palaniappan K."/>
            <person name="Land M."/>
            <person name="Hauser L."/>
            <person name="Chang Y."/>
            <person name="Jeffries C."/>
            <person name="Lu M."/>
            <person name="Brettin T."/>
            <person name="Detter J."/>
            <person name="Goker M."/>
            <person name="Tindall B."/>
            <person name="Beck B."/>
            <person name="McDermott T."/>
            <person name="Woyke T."/>
            <person name="Bristow J."/>
            <person name="Eisen J."/>
            <person name="Markowitz V."/>
            <person name="Hugenholtz P."/>
            <person name="Kyrpides N."/>
            <person name="Klenk H."/>
            <person name="Cheng J."/>
        </authorList>
    </citation>
    <scope>NUCLEOTIDE SEQUENCE [LARGE SCALE GENOMIC DNA]</scope>
    <source>
        <strain evidence="3">ATCC BAA-798 / YNP1</strain>
    </source>
</reference>
<dbReference type="OrthoDB" id="9761704at2"/>
<accession>D1CGM0</accession>
<dbReference type="HOGENOM" id="CLU_033331_1_1_0"/>
<evidence type="ECO:0000256" key="1">
    <source>
        <dbReference type="PIRSR" id="PIRSR605502-1"/>
    </source>
</evidence>
<name>D1CGM0_THET1</name>
<gene>
    <name evidence="2" type="ordered locus">Tter_1987</name>
</gene>